<dbReference type="OrthoDB" id="4349880at2"/>
<reference evidence="5" key="1">
    <citation type="submission" date="2015-02" db="EMBL/GenBank/DDBJ databases">
        <title>Draft Genome of Frankia sp. CpI1-S.</title>
        <authorList>
            <person name="Oshone R.T."/>
            <person name="Ngom M."/>
            <person name="Ghodhbane-Gtari F."/>
            <person name="Gtari M."/>
            <person name="Morris K."/>
            <person name="Thomas K."/>
            <person name="Sen A."/>
            <person name="Tisa L.S."/>
        </authorList>
    </citation>
    <scope>NUCLEOTIDE SEQUENCE [LARGE SCALE GENOMIC DNA]</scope>
    <source>
        <strain evidence="5">CpI1-S</strain>
    </source>
</reference>
<dbReference type="EMBL" id="JYFN01000050">
    <property type="protein sequence ID" value="KJE20832.1"/>
    <property type="molecule type" value="Genomic_DNA"/>
</dbReference>
<proteinExistence type="predicted"/>
<keyword evidence="5" id="KW-1185">Reference proteome</keyword>
<evidence type="ECO:0000259" key="2">
    <source>
        <dbReference type="Pfam" id="PF19955"/>
    </source>
</evidence>
<feature type="region of interest" description="Disordered" evidence="1">
    <location>
        <begin position="129"/>
        <end position="155"/>
    </location>
</feature>
<accession>A0A0D8BBS8</accession>
<dbReference type="InterPro" id="IPR045430">
    <property type="entry name" value="EAD1"/>
</dbReference>
<name>A0A0D8BBS8_9ACTN</name>
<gene>
    <name evidence="4" type="ORF">FF36_04880</name>
</gene>
<comment type="caution">
    <text evidence="4">The sequence shown here is derived from an EMBL/GenBank/DDBJ whole genome shotgun (WGS) entry which is preliminary data.</text>
</comment>
<evidence type="ECO:0000313" key="4">
    <source>
        <dbReference type="EMBL" id="KJE20832.1"/>
    </source>
</evidence>
<evidence type="ECO:0000256" key="1">
    <source>
        <dbReference type="SAM" id="MobiDB-lite"/>
    </source>
</evidence>
<sequence length="237" mass="25199">MPLARSEVQPESRGDAAAYDAVLTDLVDVLDGEPGFGRESARRLLQDRIAHHLGPGHRLHLVEHDVRYQWFAALVYRLGEESGGLAALGRAVNDLQPDSRVAAVVARLVAAADEGVGERWAEDHGAAMPRVTASPPADPPSGRAAAEVDGPPQPLRPVEIRELASAFGQGGGARRFLVDAGVPAERIPPSDIDAATFWAEVSALLGHGLLRDGRRRVLAAAAFRFPANDVFAAGRPR</sequence>
<feature type="domain" description="Effector-associated" evidence="2">
    <location>
        <begin position="159"/>
        <end position="234"/>
    </location>
</feature>
<dbReference type="PATRIC" id="fig|1502723.3.peg.4864"/>
<feature type="domain" description="Effector-associated" evidence="3">
    <location>
        <begin position="27"/>
        <end position="110"/>
    </location>
</feature>
<reference evidence="4 5" key="2">
    <citation type="journal article" date="2016" name="Genome Announc.">
        <title>Permanent Draft Genome Sequences for Two Variants of Frankia sp. Strain CpI1, the First Frankia Strain Isolated from Root Nodules of Comptonia peregrina.</title>
        <authorList>
            <person name="Oshone R."/>
            <person name="Hurst S.G.IV."/>
            <person name="Abebe-Akele F."/>
            <person name="Simpson S."/>
            <person name="Morris K."/>
            <person name="Thomas W.K."/>
            <person name="Tisa L.S."/>
        </authorList>
    </citation>
    <scope>NUCLEOTIDE SEQUENCE [LARGE SCALE GENOMIC DNA]</scope>
    <source>
        <strain evidence="5">CpI1-S</strain>
    </source>
</reference>
<evidence type="ECO:0000313" key="5">
    <source>
        <dbReference type="Proteomes" id="UP000032545"/>
    </source>
</evidence>
<dbReference type="Pfam" id="PF19955">
    <property type="entry name" value="EAD1"/>
    <property type="match status" value="1"/>
</dbReference>
<dbReference type="AlphaFoldDB" id="A0A0D8BBS8"/>
<dbReference type="InterPro" id="IPR045431">
    <property type="entry name" value="EAD2"/>
</dbReference>
<organism evidence="4 5">
    <name type="scientific">Frankia torreyi</name>
    <dbReference type="NCBI Taxonomy" id="1856"/>
    <lineage>
        <taxon>Bacteria</taxon>
        <taxon>Bacillati</taxon>
        <taxon>Actinomycetota</taxon>
        <taxon>Actinomycetes</taxon>
        <taxon>Frankiales</taxon>
        <taxon>Frankiaceae</taxon>
        <taxon>Frankia</taxon>
    </lineage>
</organism>
<protein>
    <submittedName>
        <fullName evidence="4">Uncharacterized protein</fullName>
    </submittedName>
</protein>
<dbReference type="Pfam" id="PF19956">
    <property type="entry name" value="EAD2"/>
    <property type="match status" value="1"/>
</dbReference>
<evidence type="ECO:0000259" key="3">
    <source>
        <dbReference type="Pfam" id="PF19956"/>
    </source>
</evidence>
<dbReference type="Proteomes" id="UP000032545">
    <property type="component" value="Unassembled WGS sequence"/>
</dbReference>